<evidence type="ECO:0000313" key="1">
    <source>
        <dbReference type="EMBL" id="WAJ28587.1"/>
    </source>
</evidence>
<protein>
    <submittedName>
        <fullName evidence="1">Uncharacterized protein</fullName>
    </submittedName>
</protein>
<evidence type="ECO:0000313" key="2">
    <source>
        <dbReference type="Proteomes" id="UP001163223"/>
    </source>
</evidence>
<organism evidence="1 2">
    <name type="scientific">Antarcticirhabdus aurantiaca</name>
    <dbReference type="NCBI Taxonomy" id="2606717"/>
    <lineage>
        <taxon>Bacteria</taxon>
        <taxon>Pseudomonadati</taxon>
        <taxon>Pseudomonadota</taxon>
        <taxon>Alphaproteobacteria</taxon>
        <taxon>Hyphomicrobiales</taxon>
        <taxon>Aurantimonadaceae</taxon>
        <taxon>Antarcticirhabdus</taxon>
    </lineage>
</organism>
<dbReference type="Proteomes" id="UP001163223">
    <property type="component" value="Chromosome"/>
</dbReference>
<name>A0ACD4NNY8_9HYPH</name>
<accession>A0ACD4NNY8</accession>
<proteinExistence type="predicted"/>
<gene>
    <name evidence="1" type="ORF">OXU80_27950</name>
</gene>
<dbReference type="EMBL" id="CP113520">
    <property type="protein sequence ID" value="WAJ28587.1"/>
    <property type="molecule type" value="Genomic_DNA"/>
</dbReference>
<sequence>MTISRTLGLALAGALLASGAASAQVSVEQDAASNKLLINQRDQAGNAPQKDKVFTTGNDKNSVTHVQQRGQTDAVEAAQTGETNTIRANQRATDNAISATQTGETNTTVVRQTNPK</sequence>
<keyword evidence="2" id="KW-1185">Reference proteome</keyword>
<reference evidence="1" key="1">
    <citation type="submission" date="2022-11" db="EMBL/GenBank/DDBJ databases">
        <title>beta-Carotene-producing bacterium, Jeongeuplla avenae sp. nov., alleviates the salt stress of Arabidopsis seedlings.</title>
        <authorList>
            <person name="Jiang L."/>
            <person name="Lee J."/>
        </authorList>
    </citation>
    <scope>NUCLEOTIDE SEQUENCE</scope>
    <source>
        <strain evidence="1">DY_R2A_6</strain>
    </source>
</reference>